<dbReference type="SUPFAM" id="SSF53335">
    <property type="entry name" value="S-adenosyl-L-methionine-dependent methyltransferases"/>
    <property type="match status" value="1"/>
</dbReference>
<dbReference type="RefSeq" id="WP_110469437.1">
    <property type="nucleotide sequence ID" value="NZ_QJSP01000005.1"/>
</dbReference>
<evidence type="ECO:0000256" key="1">
    <source>
        <dbReference type="SAM" id="Coils"/>
    </source>
</evidence>
<dbReference type="Pfam" id="PF13578">
    <property type="entry name" value="Methyltransf_24"/>
    <property type="match status" value="1"/>
</dbReference>
<keyword evidence="2" id="KW-0489">Methyltransferase</keyword>
<dbReference type="OrthoDB" id="2469560at2"/>
<keyword evidence="3" id="KW-1185">Reference proteome</keyword>
<dbReference type="Gene3D" id="3.40.50.150">
    <property type="entry name" value="Vaccinia Virus protein VP39"/>
    <property type="match status" value="1"/>
</dbReference>
<evidence type="ECO:0000313" key="2">
    <source>
        <dbReference type="EMBL" id="PYE18076.1"/>
    </source>
</evidence>
<gene>
    <name evidence="2" type="ORF">DFR67_105221</name>
</gene>
<feature type="coiled-coil region" evidence="1">
    <location>
        <begin position="285"/>
        <end position="323"/>
    </location>
</feature>
<dbReference type="GO" id="GO:0008168">
    <property type="term" value="F:methyltransferase activity"/>
    <property type="evidence" value="ECO:0007669"/>
    <property type="project" value="UniProtKB-KW"/>
</dbReference>
<proteinExistence type="predicted"/>
<dbReference type="Proteomes" id="UP000247591">
    <property type="component" value="Unassembled WGS sequence"/>
</dbReference>
<keyword evidence="1" id="KW-0175">Coiled coil</keyword>
<comment type="caution">
    <text evidence="2">The sequence shown here is derived from an EMBL/GenBank/DDBJ whole genome shotgun (WGS) entry which is preliminary data.</text>
</comment>
<dbReference type="AlphaFoldDB" id="A0A318RRM3"/>
<protein>
    <submittedName>
        <fullName evidence="2">Methyltransferase family protein</fullName>
    </submittedName>
</protein>
<dbReference type="EMBL" id="QJSP01000005">
    <property type="protein sequence ID" value="PYE18076.1"/>
    <property type="molecule type" value="Genomic_DNA"/>
</dbReference>
<keyword evidence="2" id="KW-0808">Transferase</keyword>
<evidence type="ECO:0000313" key="3">
    <source>
        <dbReference type="Proteomes" id="UP000247591"/>
    </source>
</evidence>
<accession>A0A318RRM3</accession>
<organism evidence="2 3">
    <name type="scientific">Williamsia limnetica</name>
    <dbReference type="NCBI Taxonomy" id="882452"/>
    <lineage>
        <taxon>Bacteria</taxon>
        <taxon>Bacillati</taxon>
        <taxon>Actinomycetota</taxon>
        <taxon>Actinomycetes</taxon>
        <taxon>Mycobacteriales</taxon>
        <taxon>Nocardiaceae</taxon>
        <taxon>Williamsia</taxon>
    </lineage>
</organism>
<name>A0A318RRM3_WILLI</name>
<dbReference type="InterPro" id="IPR029063">
    <property type="entry name" value="SAM-dependent_MTases_sf"/>
</dbReference>
<reference evidence="2 3" key="1">
    <citation type="submission" date="2018-06" db="EMBL/GenBank/DDBJ databases">
        <title>Genomic Encyclopedia of Type Strains, Phase IV (KMG-IV): sequencing the most valuable type-strain genomes for metagenomic binning, comparative biology and taxonomic classification.</title>
        <authorList>
            <person name="Goeker M."/>
        </authorList>
    </citation>
    <scope>NUCLEOTIDE SEQUENCE [LARGE SCALE GENOMIC DNA]</scope>
    <source>
        <strain evidence="2 3">DSM 45521</strain>
    </source>
</reference>
<dbReference type="GO" id="GO:0032259">
    <property type="term" value="P:methylation"/>
    <property type="evidence" value="ECO:0007669"/>
    <property type="project" value="UniProtKB-KW"/>
</dbReference>
<sequence length="352" mass="38148">MKTEFGDRNHPHVQAQAARQAPLLLHSLTLFSEVIGRIFAATQPRTIVEVGVESGGASSIYLDHGADAVYCVEPAPTEQMRDALGQNPDLHLIEGLSPAILADIALGDVYVVDGDHNYATVRGELDWILTNAPDAVVILHDLLWPWGRRDLYYNAAGLDAADVHEHGADGPTVWHDDVTAAGFVGLGQFTAAVDAGGERNGVLTAIEDALAADVVGKHELALIPAVFGLGVIYPTTDADKTARLRAALEPYNGSPLLAAMENNRIALYTRVLAMQYEMAAGAIDRDELAGRVAQLDAELRRQREETDRLIRVHQHELEALRANPPISIRNIGGRAVRKAGRKARALRDKARR</sequence>